<keyword evidence="6" id="KW-0049">Antioxidant</keyword>
<sequence length="270" mass="26550">MRASLLSLVAAAAAASAQSTDAPVVQGNPVGAQYLATLPIKAGSSLGGSVQAESAPDGKGVLFSISLSGLPTEGGPFLYHIHEKPVPTDGNCTGTGAHLDPYKRGETPPCDATKPESCQTGDLSGKHGTIPGQSFTAKYTDLYVATSMSDPSYFGNLSVVVHLANKTRISCANFSMNSVGAVSSSMPVPVGPSSGHAMPTGTGGYNSTMTMTMTSTATGTGSGHSSAGESTGSPIMPTAPAETSAPANSAGKAAAGAGAVIAAAAAALML</sequence>
<dbReference type="RefSeq" id="XP_033690506.1">
    <property type="nucleotide sequence ID" value="XM_033825153.1"/>
</dbReference>
<dbReference type="Gene3D" id="2.60.40.200">
    <property type="entry name" value="Superoxide dismutase, copper/zinc binding domain"/>
    <property type="match status" value="1"/>
</dbReference>
<evidence type="ECO:0000256" key="3">
    <source>
        <dbReference type="ARBA" id="ARBA00010457"/>
    </source>
</evidence>
<dbReference type="GO" id="GO:0005576">
    <property type="term" value="C:extracellular region"/>
    <property type="evidence" value="ECO:0007669"/>
    <property type="project" value="UniProtKB-SubCell"/>
</dbReference>
<dbReference type="EMBL" id="ML987189">
    <property type="protein sequence ID" value="KAF2255502.1"/>
    <property type="molecule type" value="Genomic_DNA"/>
</dbReference>
<evidence type="ECO:0000256" key="7">
    <source>
        <dbReference type="ARBA" id="ARBA00049204"/>
    </source>
</evidence>
<dbReference type="Pfam" id="PF00080">
    <property type="entry name" value="Sod_Cu"/>
    <property type="match status" value="1"/>
</dbReference>
<comment type="similarity">
    <text evidence="3">Belongs to the Cu-Zn superoxide dismutase family.</text>
</comment>
<evidence type="ECO:0000256" key="9">
    <source>
        <dbReference type="SAM" id="SignalP"/>
    </source>
</evidence>
<evidence type="ECO:0000256" key="4">
    <source>
        <dbReference type="ARBA" id="ARBA00012682"/>
    </source>
</evidence>
<feature type="region of interest" description="Disordered" evidence="8">
    <location>
        <begin position="216"/>
        <end position="249"/>
    </location>
</feature>
<feature type="domain" description="Superoxide dismutase copper/zinc binding" evidence="10">
    <location>
        <begin position="48"/>
        <end position="164"/>
    </location>
</feature>
<evidence type="ECO:0000256" key="6">
    <source>
        <dbReference type="ARBA" id="ARBA00022862"/>
    </source>
</evidence>
<evidence type="ECO:0000256" key="2">
    <source>
        <dbReference type="ARBA" id="ARBA00004613"/>
    </source>
</evidence>
<evidence type="ECO:0000313" key="11">
    <source>
        <dbReference type="EMBL" id="KAF2255502.1"/>
    </source>
</evidence>
<dbReference type="GeneID" id="54578483"/>
<keyword evidence="5" id="KW-0964">Secreted</keyword>
<feature type="region of interest" description="Disordered" evidence="8">
    <location>
        <begin position="106"/>
        <end position="125"/>
    </location>
</feature>
<feature type="signal peptide" evidence="9">
    <location>
        <begin position="1"/>
        <end position="17"/>
    </location>
</feature>
<keyword evidence="9" id="KW-0732">Signal</keyword>
<name>A0A6A6J019_9PLEO</name>
<evidence type="ECO:0000259" key="10">
    <source>
        <dbReference type="Pfam" id="PF00080"/>
    </source>
</evidence>
<proteinExistence type="inferred from homology"/>
<dbReference type="SUPFAM" id="SSF49329">
    <property type="entry name" value="Cu,Zn superoxide dismutase-like"/>
    <property type="match status" value="1"/>
</dbReference>
<evidence type="ECO:0000256" key="1">
    <source>
        <dbReference type="ARBA" id="ARBA00004196"/>
    </source>
</evidence>
<dbReference type="InterPro" id="IPR001424">
    <property type="entry name" value="SOD_Cu_Zn_dom"/>
</dbReference>
<dbReference type="InterPro" id="IPR036423">
    <property type="entry name" value="SOD-like_Cu/Zn_dom_sf"/>
</dbReference>
<evidence type="ECO:0000313" key="12">
    <source>
        <dbReference type="Proteomes" id="UP000800094"/>
    </source>
</evidence>
<feature type="compositionally biased region" description="Low complexity" evidence="8">
    <location>
        <begin position="216"/>
        <end position="233"/>
    </location>
</feature>
<accession>A0A6A6J019</accession>
<comment type="catalytic activity">
    <reaction evidence="7">
        <text>2 superoxide + 2 H(+) = H2O2 + O2</text>
        <dbReference type="Rhea" id="RHEA:20696"/>
        <dbReference type="ChEBI" id="CHEBI:15378"/>
        <dbReference type="ChEBI" id="CHEBI:15379"/>
        <dbReference type="ChEBI" id="CHEBI:16240"/>
        <dbReference type="ChEBI" id="CHEBI:18421"/>
        <dbReference type="EC" id="1.15.1.1"/>
    </reaction>
</comment>
<dbReference type="AlphaFoldDB" id="A0A6A6J019"/>
<dbReference type="FunFam" id="2.60.40.200:FF:000007">
    <property type="entry name" value="Cell surface Cu-only superoxide dismutase 5"/>
    <property type="match status" value="1"/>
</dbReference>
<evidence type="ECO:0000256" key="5">
    <source>
        <dbReference type="ARBA" id="ARBA00022525"/>
    </source>
</evidence>
<dbReference type="Proteomes" id="UP000800094">
    <property type="component" value="Unassembled WGS sequence"/>
</dbReference>
<gene>
    <name evidence="11" type="ORF">BU26DRAFT_464</name>
</gene>
<organism evidence="11 12">
    <name type="scientific">Trematosphaeria pertusa</name>
    <dbReference type="NCBI Taxonomy" id="390896"/>
    <lineage>
        <taxon>Eukaryota</taxon>
        <taxon>Fungi</taxon>
        <taxon>Dikarya</taxon>
        <taxon>Ascomycota</taxon>
        <taxon>Pezizomycotina</taxon>
        <taxon>Dothideomycetes</taxon>
        <taxon>Pleosporomycetidae</taxon>
        <taxon>Pleosporales</taxon>
        <taxon>Massarineae</taxon>
        <taxon>Trematosphaeriaceae</taxon>
        <taxon>Trematosphaeria</taxon>
    </lineage>
</organism>
<protein>
    <recommendedName>
        <fullName evidence="4">superoxide dismutase</fullName>
        <ecNumber evidence="4">1.15.1.1</ecNumber>
    </recommendedName>
</protein>
<dbReference type="GO" id="GO:0004784">
    <property type="term" value="F:superoxide dismutase activity"/>
    <property type="evidence" value="ECO:0007669"/>
    <property type="project" value="UniProtKB-EC"/>
</dbReference>
<dbReference type="OrthoDB" id="159229at2759"/>
<feature type="chain" id="PRO_5025479130" description="superoxide dismutase" evidence="9">
    <location>
        <begin position="18"/>
        <end position="270"/>
    </location>
</feature>
<reference evidence="11" key="1">
    <citation type="journal article" date="2020" name="Stud. Mycol.">
        <title>101 Dothideomycetes genomes: a test case for predicting lifestyles and emergence of pathogens.</title>
        <authorList>
            <person name="Haridas S."/>
            <person name="Albert R."/>
            <person name="Binder M."/>
            <person name="Bloem J."/>
            <person name="Labutti K."/>
            <person name="Salamov A."/>
            <person name="Andreopoulos B."/>
            <person name="Baker S."/>
            <person name="Barry K."/>
            <person name="Bills G."/>
            <person name="Bluhm B."/>
            <person name="Cannon C."/>
            <person name="Castanera R."/>
            <person name="Culley D."/>
            <person name="Daum C."/>
            <person name="Ezra D."/>
            <person name="Gonzalez J."/>
            <person name="Henrissat B."/>
            <person name="Kuo A."/>
            <person name="Liang C."/>
            <person name="Lipzen A."/>
            <person name="Lutzoni F."/>
            <person name="Magnuson J."/>
            <person name="Mondo S."/>
            <person name="Nolan M."/>
            <person name="Ohm R."/>
            <person name="Pangilinan J."/>
            <person name="Park H.-J."/>
            <person name="Ramirez L."/>
            <person name="Alfaro M."/>
            <person name="Sun H."/>
            <person name="Tritt A."/>
            <person name="Yoshinaga Y."/>
            <person name="Zwiers L.-H."/>
            <person name="Turgeon B."/>
            <person name="Goodwin S."/>
            <person name="Spatafora J."/>
            <person name="Crous P."/>
            <person name="Grigoriev I."/>
        </authorList>
    </citation>
    <scope>NUCLEOTIDE SEQUENCE</scope>
    <source>
        <strain evidence="11">CBS 122368</strain>
    </source>
</reference>
<evidence type="ECO:0000256" key="8">
    <source>
        <dbReference type="SAM" id="MobiDB-lite"/>
    </source>
</evidence>
<keyword evidence="12" id="KW-1185">Reference proteome</keyword>
<comment type="subcellular location">
    <subcellularLocation>
        <location evidence="1">Cell envelope</location>
    </subcellularLocation>
    <subcellularLocation>
        <location evidence="2">Secreted</location>
    </subcellularLocation>
</comment>
<dbReference type="GO" id="GO:0046872">
    <property type="term" value="F:metal ion binding"/>
    <property type="evidence" value="ECO:0007669"/>
    <property type="project" value="InterPro"/>
</dbReference>
<dbReference type="EC" id="1.15.1.1" evidence="4"/>